<dbReference type="EMBL" id="RSCK01000015">
    <property type="protein sequence ID" value="RUT12339.1"/>
    <property type="molecule type" value="Genomic_DNA"/>
</dbReference>
<organism evidence="1 2">
    <name type="scientific">Chroococcidiopsis cubana SAG 39.79</name>
    <dbReference type="NCBI Taxonomy" id="388085"/>
    <lineage>
        <taxon>Bacteria</taxon>
        <taxon>Bacillati</taxon>
        <taxon>Cyanobacteriota</taxon>
        <taxon>Cyanophyceae</taxon>
        <taxon>Chroococcidiopsidales</taxon>
        <taxon>Chroococcidiopsidaceae</taxon>
        <taxon>Chroococcidiopsis</taxon>
    </lineage>
</organism>
<sequence length="112" mass="13244">MDRVNQYRQILRDFLQDFAADDPEAQLIFDEQRDRYLVMHNGWRNDYRIYGCAMQLDLIESKVWIQHNSTEIVIDRELVQRGIAPQDIVLGFRAPKVRERLAALQKNIGSKP</sequence>
<protein>
    <recommendedName>
        <fullName evidence="3">XisI protein</fullName>
    </recommendedName>
</protein>
<dbReference type="Gene3D" id="3.30.310.110">
    <property type="entry name" value="XisI-like"/>
    <property type="match status" value="1"/>
</dbReference>
<dbReference type="Proteomes" id="UP000282574">
    <property type="component" value="Unassembled WGS sequence"/>
</dbReference>
<dbReference type="AlphaFoldDB" id="A0AB37ULQ0"/>
<keyword evidence="2" id="KW-1185">Reference proteome</keyword>
<evidence type="ECO:0000313" key="2">
    <source>
        <dbReference type="Proteomes" id="UP000282574"/>
    </source>
</evidence>
<dbReference type="RefSeq" id="WP_106166572.1">
    <property type="nucleotide sequence ID" value="NZ_JAVKZF010000002.1"/>
</dbReference>
<dbReference type="SUPFAM" id="SSF143847">
    <property type="entry name" value="XisI-like"/>
    <property type="match status" value="1"/>
</dbReference>
<reference evidence="1 2" key="1">
    <citation type="journal article" date="2019" name="Genome Biol. Evol.">
        <title>Day and night: Metabolic profiles and evolutionary relationships of six axenic non-marine cyanobacteria.</title>
        <authorList>
            <person name="Will S.E."/>
            <person name="Henke P."/>
            <person name="Boedeker C."/>
            <person name="Huang S."/>
            <person name="Brinkmann H."/>
            <person name="Rohde M."/>
            <person name="Jarek M."/>
            <person name="Friedl T."/>
            <person name="Seufert S."/>
            <person name="Schumacher M."/>
            <person name="Overmann J."/>
            <person name="Neumann-Schaal M."/>
            <person name="Petersen J."/>
        </authorList>
    </citation>
    <scope>NUCLEOTIDE SEQUENCE [LARGE SCALE GENOMIC DNA]</scope>
    <source>
        <strain evidence="1 2">SAG 39.79</strain>
    </source>
</reference>
<evidence type="ECO:0000313" key="1">
    <source>
        <dbReference type="EMBL" id="RUT12339.1"/>
    </source>
</evidence>
<evidence type="ECO:0008006" key="3">
    <source>
        <dbReference type="Google" id="ProtNLM"/>
    </source>
</evidence>
<dbReference type="CDD" id="cd16382">
    <property type="entry name" value="XisI-like"/>
    <property type="match status" value="1"/>
</dbReference>
<dbReference type="InterPro" id="IPR014968">
    <property type="entry name" value="XisI"/>
</dbReference>
<accession>A0AB37ULQ0</accession>
<gene>
    <name evidence="1" type="ORF">DSM107010_23490</name>
</gene>
<proteinExistence type="predicted"/>
<dbReference type="Pfam" id="PF08869">
    <property type="entry name" value="XisI"/>
    <property type="match status" value="1"/>
</dbReference>
<name>A0AB37ULQ0_9CYAN</name>
<dbReference type="InterPro" id="IPR035943">
    <property type="entry name" value="XisI-like_sf"/>
</dbReference>
<comment type="caution">
    <text evidence="1">The sequence shown here is derived from an EMBL/GenBank/DDBJ whole genome shotgun (WGS) entry which is preliminary data.</text>
</comment>